<protein>
    <submittedName>
        <fullName evidence="1">7414_t:CDS:1</fullName>
    </submittedName>
</protein>
<name>A0ACA9M6Z1_9GLOM</name>
<gene>
    <name evidence="1" type="ORF">SPELUC_LOCUS6078</name>
</gene>
<dbReference type="Proteomes" id="UP000789366">
    <property type="component" value="Unassembled WGS sequence"/>
</dbReference>
<evidence type="ECO:0000313" key="2">
    <source>
        <dbReference type="Proteomes" id="UP000789366"/>
    </source>
</evidence>
<evidence type="ECO:0000313" key="1">
    <source>
        <dbReference type="EMBL" id="CAG8573313.1"/>
    </source>
</evidence>
<accession>A0ACA9M6Z1</accession>
<reference evidence="1" key="1">
    <citation type="submission" date="2021-06" db="EMBL/GenBank/DDBJ databases">
        <authorList>
            <person name="Kallberg Y."/>
            <person name="Tangrot J."/>
            <person name="Rosling A."/>
        </authorList>
    </citation>
    <scope>NUCLEOTIDE SEQUENCE</scope>
    <source>
        <strain evidence="1">28 12/20/2015</strain>
    </source>
</reference>
<proteinExistence type="predicted"/>
<keyword evidence="2" id="KW-1185">Reference proteome</keyword>
<organism evidence="1 2">
    <name type="scientific">Cetraspora pellucida</name>
    <dbReference type="NCBI Taxonomy" id="1433469"/>
    <lineage>
        <taxon>Eukaryota</taxon>
        <taxon>Fungi</taxon>
        <taxon>Fungi incertae sedis</taxon>
        <taxon>Mucoromycota</taxon>
        <taxon>Glomeromycotina</taxon>
        <taxon>Glomeromycetes</taxon>
        <taxon>Diversisporales</taxon>
        <taxon>Gigasporaceae</taxon>
        <taxon>Cetraspora</taxon>
    </lineage>
</organism>
<dbReference type="EMBL" id="CAJVPW010006802">
    <property type="protein sequence ID" value="CAG8573313.1"/>
    <property type="molecule type" value="Genomic_DNA"/>
</dbReference>
<sequence length="87" mass="9938">MNCETSSHIKNNYTDFAEISFHAKDNYADFTFQPNEYVADVLSIVENASETNMSEDDNSIVSVIKEDKPDNSLLKEIYTGQTFILFE</sequence>
<comment type="caution">
    <text evidence="1">The sequence shown here is derived from an EMBL/GenBank/DDBJ whole genome shotgun (WGS) entry which is preliminary data.</text>
</comment>
<feature type="non-terminal residue" evidence="1">
    <location>
        <position position="87"/>
    </location>
</feature>